<dbReference type="Proteomes" id="UP000183530">
    <property type="component" value="Chromosome"/>
</dbReference>
<dbReference type="Pfam" id="PF01476">
    <property type="entry name" value="LysM"/>
    <property type="match status" value="1"/>
</dbReference>
<dbReference type="CDD" id="cd00118">
    <property type="entry name" value="LysM"/>
    <property type="match status" value="1"/>
</dbReference>
<protein>
    <submittedName>
        <fullName evidence="6">Nucleoid-associated protein YgaU</fullName>
    </submittedName>
</protein>
<dbReference type="InterPro" id="IPR023346">
    <property type="entry name" value="Lysozyme-like_dom_sf"/>
</dbReference>
<reference evidence="5 7" key="1">
    <citation type="submission" date="2016-11" db="EMBL/GenBank/DDBJ databases">
        <title>Genome sequencing of Zhihengliuella aestuarii B18 antagonistic to Plasmodiophora brassicae.</title>
        <authorList>
            <person name="Luo Y."/>
        </authorList>
    </citation>
    <scope>NUCLEOTIDE SEQUENCE [LARGE SCALE GENOMIC DNA]</scope>
    <source>
        <strain evidence="5 7">B18</strain>
    </source>
</reference>
<organism evidence="5 7">
    <name type="scientific">Neomicrococcus aestuarii</name>
    <dbReference type="NCBI Taxonomy" id="556325"/>
    <lineage>
        <taxon>Bacteria</taxon>
        <taxon>Bacillati</taxon>
        <taxon>Actinomycetota</taxon>
        <taxon>Actinomycetes</taxon>
        <taxon>Micrococcales</taxon>
        <taxon>Micrococcaceae</taxon>
        <taxon>Neomicrococcus</taxon>
    </lineage>
</organism>
<dbReference type="KEGG" id="nae:BHE16_05610"/>
<dbReference type="STRING" id="556325.BHE16_05610"/>
<evidence type="ECO:0000256" key="1">
    <source>
        <dbReference type="ARBA" id="ARBA00010830"/>
    </source>
</evidence>
<dbReference type="SMART" id="SM00257">
    <property type="entry name" value="LysM"/>
    <property type="match status" value="1"/>
</dbReference>
<evidence type="ECO:0000313" key="8">
    <source>
        <dbReference type="Proteomes" id="UP000580797"/>
    </source>
</evidence>
<sequence>MSQKRQYAASKVGLGLASLALVGGAAAAGAVPAQAASTATWDALAQCESSGNWAINTGNGYYGGLQFSLSTWRAFGGSGMPNQASKSEQIRIAEKTLAAQGWGAWPACSAKLGLYGKTGSIASTSTSTSSTATKSATATVKAPTTTSTTKSSTATKKVAATSSATTKKSVATKQYTAPVTKQYTAPVTKKATASTSLKSATTYSAKHVHDSGKNYTVRSGDSLSKIANKLGLSSWQDLYQLNKAKVSNPNLIFVGQSLDLPA</sequence>
<feature type="domain" description="LysM" evidence="4">
    <location>
        <begin position="213"/>
        <end position="260"/>
    </location>
</feature>
<keyword evidence="7" id="KW-1185">Reference proteome</keyword>
<feature type="signal peptide" evidence="3">
    <location>
        <begin position="1"/>
        <end position="35"/>
    </location>
</feature>
<dbReference type="PROSITE" id="PS51782">
    <property type="entry name" value="LYSM"/>
    <property type="match status" value="1"/>
</dbReference>
<dbReference type="RefSeq" id="WP_071894058.1">
    <property type="nucleotide sequence ID" value="NZ_BAAARH010000015.1"/>
</dbReference>
<accession>A0A1L2ZN63</accession>
<dbReference type="EMBL" id="JACHDR010000001">
    <property type="protein sequence ID" value="MBB5512270.1"/>
    <property type="molecule type" value="Genomic_DNA"/>
</dbReference>
<proteinExistence type="inferred from homology"/>
<feature type="chain" id="PRO_5033277299" evidence="3">
    <location>
        <begin position="36"/>
        <end position="262"/>
    </location>
</feature>
<dbReference type="InterPro" id="IPR052196">
    <property type="entry name" value="Bact_Kbp"/>
</dbReference>
<evidence type="ECO:0000256" key="2">
    <source>
        <dbReference type="ARBA" id="ARBA00022801"/>
    </source>
</evidence>
<evidence type="ECO:0000313" key="7">
    <source>
        <dbReference type="Proteomes" id="UP000183530"/>
    </source>
</evidence>
<evidence type="ECO:0000313" key="5">
    <source>
        <dbReference type="EMBL" id="APF40579.1"/>
    </source>
</evidence>
<dbReference type="PANTHER" id="PTHR34700">
    <property type="entry name" value="POTASSIUM BINDING PROTEIN KBP"/>
    <property type="match status" value="1"/>
</dbReference>
<evidence type="ECO:0000256" key="3">
    <source>
        <dbReference type="SAM" id="SignalP"/>
    </source>
</evidence>
<keyword evidence="2" id="KW-0378">Hydrolase</keyword>
<dbReference type="Gene3D" id="1.10.530.10">
    <property type="match status" value="1"/>
</dbReference>
<dbReference type="OrthoDB" id="1404170at2"/>
<dbReference type="PANTHER" id="PTHR34700:SF4">
    <property type="entry name" value="PHAGE-LIKE ELEMENT PBSX PROTEIN XKDP"/>
    <property type="match status" value="1"/>
</dbReference>
<dbReference type="CDD" id="cd13925">
    <property type="entry name" value="RPF"/>
    <property type="match status" value="1"/>
</dbReference>
<dbReference type="GO" id="GO:0016787">
    <property type="term" value="F:hydrolase activity"/>
    <property type="evidence" value="ECO:0007669"/>
    <property type="project" value="UniProtKB-KW"/>
</dbReference>
<comment type="similarity">
    <text evidence="1">Belongs to the transglycosylase family. Rpf subfamily.</text>
</comment>
<keyword evidence="3" id="KW-0732">Signal</keyword>
<dbReference type="EMBL" id="CP018135">
    <property type="protein sequence ID" value="APF40579.1"/>
    <property type="molecule type" value="Genomic_DNA"/>
</dbReference>
<dbReference type="Gene3D" id="3.10.350.10">
    <property type="entry name" value="LysM domain"/>
    <property type="match status" value="1"/>
</dbReference>
<dbReference type="InterPro" id="IPR018392">
    <property type="entry name" value="LysM"/>
</dbReference>
<dbReference type="InterPro" id="IPR036779">
    <property type="entry name" value="LysM_dom_sf"/>
</dbReference>
<dbReference type="Pfam" id="PF06737">
    <property type="entry name" value="Transglycosylas"/>
    <property type="match status" value="1"/>
</dbReference>
<name>A0A1L2ZN63_9MICC</name>
<dbReference type="SUPFAM" id="SSF54106">
    <property type="entry name" value="LysM domain"/>
    <property type="match status" value="1"/>
</dbReference>
<dbReference type="InterPro" id="IPR010618">
    <property type="entry name" value="RPF"/>
</dbReference>
<gene>
    <name evidence="5" type="ORF">BHE16_05610</name>
    <name evidence="6" type="ORF">HD598_000957</name>
</gene>
<evidence type="ECO:0000259" key="4">
    <source>
        <dbReference type="PROSITE" id="PS51782"/>
    </source>
</evidence>
<dbReference type="SUPFAM" id="SSF53955">
    <property type="entry name" value="Lysozyme-like"/>
    <property type="match status" value="1"/>
</dbReference>
<reference evidence="6 8" key="2">
    <citation type="submission" date="2020-08" db="EMBL/GenBank/DDBJ databases">
        <title>Sequencing the genomes of 1000 actinobacteria strains.</title>
        <authorList>
            <person name="Klenk H.-P."/>
        </authorList>
    </citation>
    <scope>NUCLEOTIDE SEQUENCE [LARGE SCALE GENOMIC DNA]</scope>
    <source>
        <strain evidence="6 8">DSM 105783</strain>
    </source>
</reference>
<evidence type="ECO:0000313" key="6">
    <source>
        <dbReference type="EMBL" id="MBB5512270.1"/>
    </source>
</evidence>
<dbReference type="Proteomes" id="UP000580797">
    <property type="component" value="Unassembled WGS sequence"/>
</dbReference>
<dbReference type="AlphaFoldDB" id="A0A1L2ZN63"/>